<keyword evidence="1" id="KW-1133">Transmembrane helix</keyword>
<evidence type="ECO:0000313" key="2">
    <source>
        <dbReference type="EMBL" id="KAA6359784.1"/>
    </source>
</evidence>
<reference evidence="2 3" key="1">
    <citation type="submission" date="2019-03" db="EMBL/GenBank/DDBJ databases">
        <title>Single cell metagenomics reveals metabolic interactions within the superorganism composed of flagellate Streblomastix strix and complex community of Bacteroidetes bacteria on its surface.</title>
        <authorList>
            <person name="Treitli S.C."/>
            <person name="Kolisko M."/>
            <person name="Husnik F."/>
            <person name="Keeling P."/>
            <person name="Hampl V."/>
        </authorList>
    </citation>
    <scope>NUCLEOTIDE SEQUENCE [LARGE SCALE GENOMIC DNA]</scope>
    <source>
        <strain evidence="2">ST1C</strain>
    </source>
</reference>
<feature type="non-terminal residue" evidence="2">
    <location>
        <position position="1"/>
    </location>
</feature>
<dbReference type="Pfam" id="PF13306">
    <property type="entry name" value="LRR_5"/>
    <property type="match status" value="2"/>
</dbReference>
<proteinExistence type="predicted"/>
<organism evidence="2 3">
    <name type="scientific">Streblomastix strix</name>
    <dbReference type="NCBI Taxonomy" id="222440"/>
    <lineage>
        <taxon>Eukaryota</taxon>
        <taxon>Metamonada</taxon>
        <taxon>Preaxostyla</taxon>
        <taxon>Oxymonadida</taxon>
        <taxon>Streblomastigidae</taxon>
        <taxon>Streblomastix</taxon>
    </lineage>
</organism>
<dbReference type="EMBL" id="SNRW01027876">
    <property type="protein sequence ID" value="KAA6359784.1"/>
    <property type="molecule type" value="Genomic_DNA"/>
</dbReference>
<protein>
    <recommendedName>
        <fullName evidence="4">Surface antigen BspA-like</fullName>
    </recommendedName>
</protein>
<gene>
    <name evidence="2" type="ORF">EZS28_044689</name>
</gene>
<keyword evidence="1" id="KW-0812">Transmembrane</keyword>
<dbReference type="Proteomes" id="UP000324800">
    <property type="component" value="Unassembled WGS sequence"/>
</dbReference>
<feature type="transmembrane region" description="Helical" evidence="1">
    <location>
        <begin position="407"/>
        <end position="426"/>
    </location>
</feature>
<dbReference type="PANTHER" id="PTHR45661:SF3">
    <property type="entry name" value="IG-LIKE DOMAIN-CONTAINING PROTEIN"/>
    <property type="match status" value="1"/>
</dbReference>
<evidence type="ECO:0000256" key="1">
    <source>
        <dbReference type="SAM" id="Phobius"/>
    </source>
</evidence>
<dbReference type="AlphaFoldDB" id="A0A5J4TN02"/>
<comment type="caution">
    <text evidence="2">The sequence shown here is derived from an EMBL/GenBank/DDBJ whole genome shotgun (WGS) entry which is preliminary data.</text>
</comment>
<dbReference type="SUPFAM" id="SSF52058">
    <property type="entry name" value="L domain-like"/>
    <property type="match status" value="1"/>
</dbReference>
<name>A0A5J4TN02_9EUKA</name>
<dbReference type="InterPro" id="IPR032675">
    <property type="entry name" value="LRR_dom_sf"/>
</dbReference>
<dbReference type="PANTHER" id="PTHR45661">
    <property type="entry name" value="SURFACE ANTIGEN"/>
    <property type="match status" value="1"/>
</dbReference>
<sequence length="485" mass="53679">DPTKLETVAVSSGYSIIPNNSFMDLSKLTTVSFVEVVESIGSQAFAYCTSLVTFDIPNTVTELGRFAFYGCTKLEVVVLDSLITMRDRAFTNCTSLQNLSFLNLELMEERSFENCMNLETINLPNVTEIGIYTFRYCSSLTGIVFPKIEKIGDYAFVSCTSLREIEFTDTLTKIGQSSFLYGYLTSLTFYGNIEKIGIEAFFGQNNLTSVIFEGSVEEISASAFGSCPLLSTLVFSGDVELIGSEAFKNCPSLTSVIFPSSLQSIGWDGFRGCTSLSYIVINNKDLIFGVHSFSGGSSQLDVYLGYLEGEYTNNWGGWRTGSYTLYYSDQWHYQDSVPTLNQLGEQKIQVSLCQLKFLPLPLIRILFEGNGKSLVEPQSSFRLIQQKQMSSDIIKFSSLPKENFMKIRLILALISGLLILVLTSCVKRVTYTITWVNPQVKALQITSGVPSQFSQVTVQQIGEAVQTAVQVTLAVAETTFGVHPV</sequence>
<feature type="non-terminal residue" evidence="2">
    <location>
        <position position="485"/>
    </location>
</feature>
<accession>A0A5J4TN02</accession>
<evidence type="ECO:0008006" key="4">
    <source>
        <dbReference type="Google" id="ProtNLM"/>
    </source>
</evidence>
<keyword evidence="1" id="KW-0472">Membrane</keyword>
<dbReference type="Gene3D" id="3.80.10.10">
    <property type="entry name" value="Ribonuclease Inhibitor"/>
    <property type="match status" value="3"/>
</dbReference>
<evidence type="ECO:0000313" key="3">
    <source>
        <dbReference type="Proteomes" id="UP000324800"/>
    </source>
</evidence>
<dbReference type="InterPro" id="IPR053139">
    <property type="entry name" value="Surface_bspA-like"/>
</dbReference>
<dbReference type="OrthoDB" id="5789657at2759"/>
<dbReference type="InterPro" id="IPR026906">
    <property type="entry name" value="LRR_5"/>
</dbReference>